<comment type="caution">
    <text evidence="1">The sequence shown here is derived from an EMBL/GenBank/DDBJ whole genome shotgun (WGS) entry which is preliminary data.</text>
</comment>
<dbReference type="EMBL" id="JAHRIQ010107976">
    <property type="protein sequence ID" value="MEQ2256796.1"/>
    <property type="molecule type" value="Genomic_DNA"/>
</dbReference>
<dbReference type="Proteomes" id="UP001482620">
    <property type="component" value="Unassembled WGS sequence"/>
</dbReference>
<proteinExistence type="predicted"/>
<keyword evidence="2" id="KW-1185">Reference proteome</keyword>
<protein>
    <recommendedName>
        <fullName evidence="3">Secreted protein</fullName>
    </recommendedName>
</protein>
<name>A0ABV0VHZ1_9TELE</name>
<gene>
    <name evidence="1" type="ORF">ILYODFUR_027792</name>
</gene>
<reference evidence="1 2" key="1">
    <citation type="submission" date="2021-06" db="EMBL/GenBank/DDBJ databases">
        <authorList>
            <person name="Palmer J.M."/>
        </authorList>
    </citation>
    <scope>NUCLEOTIDE SEQUENCE [LARGE SCALE GENOMIC DNA]</scope>
    <source>
        <strain evidence="2">if_2019</strain>
        <tissue evidence="1">Muscle</tissue>
    </source>
</reference>
<sequence length="145" mass="15473">MPVFVRLGLGLLPLLDQLRPPIKYVPYFLPTRLSAGVSARWCIGGSRCLGLGTLVWVGSLLVAACRGCWGCGSPGGGPPGVPVIWVAFGCLGVRSPRVQGGKSVAPHARYCIFLWRNLIYTSTLTLTPTGVWIQVLKDTHTGDGQ</sequence>
<organism evidence="1 2">
    <name type="scientific">Ilyodon furcidens</name>
    <name type="common">goldbreast splitfin</name>
    <dbReference type="NCBI Taxonomy" id="33524"/>
    <lineage>
        <taxon>Eukaryota</taxon>
        <taxon>Metazoa</taxon>
        <taxon>Chordata</taxon>
        <taxon>Craniata</taxon>
        <taxon>Vertebrata</taxon>
        <taxon>Euteleostomi</taxon>
        <taxon>Actinopterygii</taxon>
        <taxon>Neopterygii</taxon>
        <taxon>Teleostei</taxon>
        <taxon>Neoteleostei</taxon>
        <taxon>Acanthomorphata</taxon>
        <taxon>Ovalentaria</taxon>
        <taxon>Atherinomorphae</taxon>
        <taxon>Cyprinodontiformes</taxon>
        <taxon>Goodeidae</taxon>
        <taxon>Ilyodon</taxon>
    </lineage>
</organism>
<accession>A0ABV0VHZ1</accession>
<evidence type="ECO:0000313" key="1">
    <source>
        <dbReference type="EMBL" id="MEQ2256796.1"/>
    </source>
</evidence>
<evidence type="ECO:0008006" key="3">
    <source>
        <dbReference type="Google" id="ProtNLM"/>
    </source>
</evidence>
<evidence type="ECO:0000313" key="2">
    <source>
        <dbReference type="Proteomes" id="UP001482620"/>
    </source>
</evidence>